<feature type="transmembrane region" description="Helical" evidence="7">
    <location>
        <begin position="56"/>
        <end position="75"/>
    </location>
</feature>
<name>A0A381UZG9_9ZZZZ</name>
<feature type="transmembrane region" description="Helical" evidence="7">
    <location>
        <begin position="210"/>
        <end position="230"/>
    </location>
</feature>
<keyword evidence="2" id="KW-1003">Cell membrane</keyword>
<keyword evidence="4 7" id="KW-1133">Transmembrane helix</keyword>
<evidence type="ECO:0000256" key="2">
    <source>
        <dbReference type="ARBA" id="ARBA00022475"/>
    </source>
</evidence>
<dbReference type="CDD" id="cd06581">
    <property type="entry name" value="TM_PBP1_LivM_like"/>
    <property type="match status" value="1"/>
</dbReference>
<feature type="transmembrane region" description="Helical" evidence="7">
    <location>
        <begin position="293"/>
        <end position="320"/>
    </location>
</feature>
<evidence type="ECO:0000256" key="5">
    <source>
        <dbReference type="ARBA" id="ARBA00023136"/>
    </source>
</evidence>
<feature type="transmembrane region" description="Helical" evidence="7">
    <location>
        <begin position="23"/>
        <end position="44"/>
    </location>
</feature>
<dbReference type="PANTHER" id="PTHR30482">
    <property type="entry name" value="HIGH-AFFINITY BRANCHED-CHAIN AMINO ACID TRANSPORT SYSTEM PERMEASE"/>
    <property type="match status" value="1"/>
</dbReference>
<feature type="transmembrane region" description="Helical" evidence="7">
    <location>
        <begin position="261"/>
        <end position="281"/>
    </location>
</feature>
<dbReference type="PANTHER" id="PTHR30482:SF10">
    <property type="entry name" value="HIGH-AFFINITY BRANCHED-CHAIN AMINO ACID TRANSPORT PROTEIN BRAE"/>
    <property type="match status" value="1"/>
</dbReference>
<dbReference type="InterPro" id="IPR043428">
    <property type="entry name" value="LivM-like"/>
</dbReference>
<evidence type="ECO:0000256" key="3">
    <source>
        <dbReference type="ARBA" id="ARBA00022692"/>
    </source>
</evidence>
<evidence type="ECO:0000256" key="7">
    <source>
        <dbReference type="SAM" id="Phobius"/>
    </source>
</evidence>
<reference evidence="8" key="1">
    <citation type="submission" date="2018-05" db="EMBL/GenBank/DDBJ databases">
        <authorList>
            <person name="Lanie J.A."/>
            <person name="Ng W.-L."/>
            <person name="Kazmierczak K.M."/>
            <person name="Andrzejewski T.M."/>
            <person name="Davidsen T.M."/>
            <person name="Wayne K.J."/>
            <person name="Tettelin H."/>
            <person name="Glass J.I."/>
            <person name="Rusch D."/>
            <person name="Podicherti R."/>
            <person name="Tsui H.-C.T."/>
            <person name="Winkler M.E."/>
        </authorList>
    </citation>
    <scope>NUCLEOTIDE SEQUENCE</scope>
</reference>
<dbReference type="Pfam" id="PF02653">
    <property type="entry name" value="BPD_transp_2"/>
    <property type="match status" value="1"/>
</dbReference>
<evidence type="ECO:0000256" key="1">
    <source>
        <dbReference type="ARBA" id="ARBA00004651"/>
    </source>
</evidence>
<proteinExistence type="predicted"/>
<sequence length="401" mass="43803">MGLAIVLFFMAFPFFYSAGNYDYVMHICIIGFFYAILASSWSMLAGYAGQFSFGHMAFMGLGAYTTALFCHYLFISPEPTGLCTEFAFGDYYLVLKNPIGVTSTTLTQDCLSQAMDNWNGSVEVKPMPVWLGVMLGSLVGGIFGLLIGLLVLRLRAAYLALFTLGFSEILRATISAEIMITRGQAGIELPSLFENGITIFGHAFSKTDKIPPYFVMFFLLLGCLALMTWLSRSRFGLFVRALREDEDAAAALGVNTTRYKILVFVITSMMAATAGAVQAHYVTIVTPNNIMILQMSIVVAMAVIGGVENFVAAAIGAILIEFALEMLRTSFNIGGVEIDMTIWRLVFFGAVLMLTLRFARNGLLPPLIEYFTRGHVASETTAQRTVDDADTPPVRPVGGSE</sequence>
<feature type="transmembrane region" description="Helical" evidence="7">
    <location>
        <begin position="159"/>
        <end position="180"/>
    </location>
</feature>
<evidence type="ECO:0000256" key="6">
    <source>
        <dbReference type="SAM" id="MobiDB-lite"/>
    </source>
</evidence>
<dbReference type="EMBL" id="UINC01007467">
    <property type="protein sequence ID" value="SVA33495.1"/>
    <property type="molecule type" value="Genomic_DNA"/>
</dbReference>
<dbReference type="AlphaFoldDB" id="A0A381UZG9"/>
<organism evidence="8">
    <name type="scientific">marine metagenome</name>
    <dbReference type="NCBI Taxonomy" id="408172"/>
    <lineage>
        <taxon>unclassified sequences</taxon>
        <taxon>metagenomes</taxon>
        <taxon>ecological metagenomes</taxon>
    </lineage>
</organism>
<accession>A0A381UZG9</accession>
<dbReference type="GO" id="GO:0005886">
    <property type="term" value="C:plasma membrane"/>
    <property type="evidence" value="ECO:0007669"/>
    <property type="project" value="UniProtKB-SubCell"/>
</dbReference>
<gene>
    <name evidence="8" type="ORF">METZ01_LOCUS86349</name>
</gene>
<evidence type="ECO:0000256" key="4">
    <source>
        <dbReference type="ARBA" id="ARBA00022989"/>
    </source>
</evidence>
<keyword evidence="5 7" id="KW-0472">Membrane</keyword>
<feature type="transmembrane region" description="Helical" evidence="7">
    <location>
        <begin position="129"/>
        <end position="152"/>
    </location>
</feature>
<keyword evidence="3 7" id="KW-0812">Transmembrane</keyword>
<comment type="subcellular location">
    <subcellularLocation>
        <location evidence="1">Cell membrane</location>
        <topology evidence="1">Multi-pass membrane protein</topology>
    </subcellularLocation>
</comment>
<feature type="region of interest" description="Disordered" evidence="6">
    <location>
        <begin position="381"/>
        <end position="401"/>
    </location>
</feature>
<dbReference type="GO" id="GO:0015658">
    <property type="term" value="F:branched-chain amino acid transmembrane transporter activity"/>
    <property type="evidence" value="ECO:0007669"/>
    <property type="project" value="InterPro"/>
</dbReference>
<feature type="transmembrane region" description="Helical" evidence="7">
    <location>
        <begin position="341"/>
        <end position="359"/>
    </location>
</feature>
<evidence type="ECO:0008006" key="9">
    <source>
        <dbReference type="Google" id="ProtNLM"/>
    </source>
</evidence>
<evidence type="ECO:0000313" key="8">
    <source>
        <dbReference type="EMBL" id="SVA33495.1"/>
    </source>
</evidence>
<dbReference type="InterPro" id="IPR001851">
    <property type="entry name" value="ABC_transp_permease"/>
</dbReference>
<protein>
    <recommendedName>
        <fullName evidence="9">Branched-chain amino acid ABC transporter permease</fullName>
    </recommendedName>
</protein>